<protein>
    <submittedName>
        <fullName evidence="1">Uncharacterized protein</fullName>
    </submittedName>
</protein>
<dbReference type="AlphaFoldDB" id="A0A3M6U7W1"/>
<sequence>IEHAVNGLSQKVPGLKHAFVYQDNWTSLNGVYTVTENQDIHSTKDLREIMKTLTMKDCLLIHGKRQALILYSVYSESCEFIPVLRNAQMTLI</sequence>
<name>A0A3M6U7W1_POCDA</name>
<evidence type="ECO:0000313" key="1">
    <source>
        <dbReference type="EMBL" id="RMX49755.1"/>
    </source>
</evidence>
<proteinExistence type="predicted"/>
<keyword evidence="2" id="KW-1185">Reference proteome</keyword>
<feature type="non-terminal residue" evidence="1">
    <location>
        <position position="92"/>
    </location>
</feature>
<gene>
    <name evidence="1" type="ORF">pdam_00023795</name>
</gene>
<evidence type="ECO:0000313" key="2">
    <source>
        <dbReference type="Proteomes" id="UP000275408"/>
    </source>
</evidence>
<reference evidence="1 2" key="1">
    <citation type="journal article" date="2018" name="Sci. Rep.">
        <title>Comparative analysis of the Pocillopora damicornis genome highlights role of immune system in coral evolution.</title>
        <authorList>
            <person name="Cunning R."/>
            <person name="Bay R.A."/>
            <person name="Gillette P."/>
            <person name="Baker A.C."/>
            <person name="Traylor-Knowles N."/>
        </authorList>
    </citation>
    <scope>NUCLEOTIDE SEQUENCE [LARGE SCALE GENOMIC DNA]</scope>
    <source>
        <strain evidence="1">RSMAS</strain>
        <tissue evidence="1">Whole animal</tissue>
    </source>
</reference>
<feature type="non-terminal residue" evidence="1">
    <location>
        <position position="1"/>
    </location>
</feature>
<comment type="caution">
    <text evidence="1">The sequence shown here is derived from an EMBL/GenBank/DDBJ whole genome shotgun (WGS) entry which is preliminary data.</text>
</comment>
<dbReference type="EMBL" id="RCHS01002062">
    <property type="protein sequence ID" value="RMX49755.1"/>
    <property type="molecule type" value="Genomic_DNA"/>
</dbReference>
<organism evidence="1 2">
    <name type="scientific">Pocillopora damicornis</name>
    <name type="common">Cauliflower coral</name>
    <name type="synonym">Millepora damicornis</name>
    <dbReference type="NCBI Taxonomy" id="46731"/>
    <lineage>
        <taxon>Eukaryota</taxon>
        <taxon>Metazoa</taxon>
        <taxon>Cnidaria</taxon>
        <taxon>Anthozoa</taxon>
        <taxon>Hexacorallia</taxon>
        <taxon>Scleractinia</taxon>
        <taxon>Astrocoeniina</taxon>
        <taxon>Pocilloporidae</taxon>
        <taxon>Pocillopora</taxon>
    </lineage>
</organism>
<accession>A0A3M6U7W1</accession>
<dbReference type="Proteomes" id="UP000275408">
    <property type="component" value="Unassembled WGS sequence"/>
</dbReference>